<organism evidence="1 2">
    <name type="scientific">Oesophagostomum dentatum</name>
    <name type="common">Nodular worm</name>
    <dbReference type="NCBI Taxonomy" id="61180"/>
    <lineage>
        <taxon>Eukaryota</taxon>
        <taxon>Metazoa</taxon>
        <taxon>Ecdysozoa</taxon>
        <taxon>Nematoda</taxon>
        <taxon>Chromadorea</taxon>
        <taxon>Rhabditida</taxon>
        <taxon>Rhabditina</taxon>
        <taxon>Rhabditomorpha</taxon>
        <taxon>Strongyloidea</taxon>
        <taxon>Strongylidae</taxon>
        <taxon>Oesophagostomum</taxon>
    </lineage>
</organism>
<sequence length="98" mass="11523">MFPLRTFVRRMSHLAARYTGRGDVHVVDPNVDLRYIFENAGRLRRSLEERRSDLNIAELKQKYETWWQKYEAWTTATAANQPKVCLSNVQCFTANDSI</sequence>
<keyword evidence="2" id="KW-1185">Reference proteome</keyword>
<accession>A0A0B1TK80</accession>
<gene>
    <name evidence="1" type="ORF">OESDEN_03823</name>
</gene>
<dbReference type="OrthoDB" id="24683at2759"/>
<dbReference type="EMBL" id="KN549728">
    <property type="protein sequence ID" value="KHJ96212.1"/>
    <property type="molecule type" value="Genomic_DNA"/>
</dbReference>
<protein>
    <submittedName>
        <fullName evidence="1">Uncharacterized protein</fullName>
    </submittedName>
</protein>
<proteinExistence type="predicted"/>
<dbReference type="Proteomes" id="UP000053660">
    <property type="component" value="Unassembled WGS sequence"/>
</dbReference>
<evidence type="ECO:0000313" key="1">
    <source>
        <dbReference type="EMBL" id="KHJ96212.1"/>
    </source>
</evidence>
<name>A0A0B1TK80_OESDE</name>
<reference evidence="1 2" key="1">
    <citation type="submission" date="2014-03" db="EMBL/GenBank/DDBJ databases">
        <title>Draft genome of the hookworm Oesophagostomum dentatum.</title>
        <authorList>
            <person name="Mitreva M."/>
        </authorList>
    </citation>
    <scope>NUCLEOTIDE SEQUENCE [LARGE SCALE GENOMIC DNA]</scope>
    <source>
        <strain evidence="1 2">OD-Hann</strain>
    </source>
</reference>
<dbReference type="AlphaFoldDB" id="A0A0B1TK80"/>
<evidence type="ECO:0000313" key="2">
    <source>
        <dbReference type="Proteomes" id="UP000053660"/>
    </source>
</evidence>